<dbReference type="EMBL" id="JAANYQ010000016">
    <property type="protein sequence ID" value="KAF4120483.1"/>
    <property type="molecule type" value="Genomic_DNA"/>
</dbReference>
<dbReference type="SUPFAM" id="SSF56801">
    <property type="entry name" value="Acetyl-CoA synthetase-like"/>
    <property type="match status" value="1"/>
</dbReference>
<dbReference type="GO" id="GO:0016020">
    <property type="term" value="C:membrane"/>
    <property type="evidence" value="ECO:0007669"/>
    <property type="project" value="TreeGrafter"/>
</dbReference>
<gene>
    <name evidence="3" type="ORF">GMORB2_2921</name>
</gene>
<comment type="caution">
    <text evidence="3">The sequence shown here is derived from an EMBL/GenBank/DDBJ whole genome shotgun (WGS) entry which is preliminary data.</text>
</comment>
<dbReference type="AlphaFoldDB" id="A0A9P5CYI8"/>
<dbReference type="PANTHER" id="PTHR43272">
    <property type="entry name" value="LONG-CHAIN-FATTY-ACID--COA LIGASE"/>
    <property type="match status" value="1"/>
</dbReference>
<keyword evidence="4" id="KW-1185">Reference proteome</keyword>
<reference evidence="3" key="1">
    <citation type="submission" date="2020-03" db="EMBL/GenBank/DDBJ databases">
        <title>Site-based positive gene gene selection in Geosmithia morbida across the United States reveals a broad range of putative effectors and factors for local host and environmental adapation.</title>
        <authorList>
            <person name="Onufrak A."/>
            <person name="Murdoch R.W."/>
            <person name="Gazis R."/>
            <person name="Huff M."/>
            <person name="Staton M."/>
            <person name="Klingeman W."/>
            <person name="Hadziabdic D."/>
        </authorList>
    </citation>
    <scope>NUCLEOTIDE SEQUENCE</scope>
    <source>
        <strain evidence="3">1262</strain>
    </source>
</reference>
<feature type="compositionally biased region" description="Low complexity" evidence="1">
    <location>
        <begin position="454"/>
        <end position="464"/>
    </location>
</feature>
<sequence>MTVFESIDAGLTNLLGQWSVYSTALATVLVLILSYRVLSAQDPDIHPMLLARQSTASTVRHEGQSAVYRSQIVPHGSGLRAGLDIKDAGAPKWSRGRDGDVRDIWRARGRQANQGTGKLLTVLGSQSVIEHSYDELTRQIGLVGRHMAEQGGIRVAVYLPNSWELVMTLLACSFFPNLTCVLMPYDVSDEELVSMLRRSAADTVVTASGAFPLDRVVEAYPSLRQLVWVVEGASSHLDWSEVPEGAGGSVNVATWQDIVQDTSASAGDLPGTGADGAAAASDVVVFWRNATGGVGDMVRFTQANIVAGVAGQLAGIPAKDRFDASDLFLPADSLAHVHTLTLTLAALYSHSSVALNSVADRAADLEVATRGVAPTVVVASPATLLATHARSAARLAASPAARLAHALARRTLAVEGVFSPANVLSTLSSATRPVVGTTPGKLRLLYVAERANGSPSLHPLSSSPIGADDGSRRGGDERISAEVLSDLRIFTGSRIIYALSAAKVAGAVAQTALYDYRVGKDHFGAPLPSVEIYLRDVGEYKTTDEGAAGEIHVRGPAVAGEEANIGVIGVIGEDETLAYA</sequence>
<dbReference type="InterPro" id="IPR000873">
    <property type="entry name" value="AMP-dep_synth/lig_dom"/>
</dbReference>
<evidence type="ECO:0000313" key="3">
    <source>
        <dbReference type="EMBL" id="KAF4120483.1"/>
    </source>
</evidence>
<dbReference type="InterPro" id="IPR042099">
    <property type="entry name" value="ANL_N_sf"/>
</dbReference>
<feature type="region of interest" description="Disordered" evidence="1">
    <location>
        <begin position="453"/>
        <end position="474"/>
    </location>
</feature>
<dbReference type="GO" id="GO:0004467">
    <property type="term" value="F:long-chain fatty acid-CoA ligase activity"/>
    <property type="evidence" value="ECO:0007669"/>
    <property type="project" value="TreeGrafter"/>
</dbReference>
<dbReference type="Gene3D" id="3.40.50.12780">
    <property type="entry name" value="N-terminal domain of ligase-like"/>
    <property type="match status" value="1"/>
</dbReference>
<evidence type="ECO:0000313" key="4">
    <source>
        <dbReference type="Proteomes" id="UP000749293"/>
    </source>
</evidence>
<dbReference type="PANTHER" id="PTHR43272:SF11">
    <property type="entry name" value="AMP-DEPENDENT SYNTHETASE_LIGASE DOMAIN-CONTAINING PROTEIN"/>
    <property type="match status" value="1"/>
</dbReference>
<dbReference type="GeneID" id="55969149"/>
<organism evidence="3 4">
    <name type="scientific">Geosmithia morbida</name>
    <dbReference type="NCBI Taxonomy" id="1094350"/>
    <lineage>
        <taxon>Eukaryota</taxon>
        <taxon>Fungi</taxon>
        <taxon>Dikarya</taxon>
        <taxon>Ascomycota</taxon>
        <taxon>Pezizomycotina</taxon>
        <taxon>Sordariomycetes</taxon>
        <taxon>Hypocreomycetidae</taxon>
        <taxon>Hypocreales</taxon>
        <taxon>Bionectriaceae</taxon>
        <taxon>Geosmithia</taxon>
    </lineage>
</organism>
<dbReference type="GO" id="GO:0005783">
    <property type="term" value="C:endoplasmic reticulum"/>
    <property type="evidence" value="ECO:0007669"/>
    <property type="project" value="TreeGrafter"/>
</dbReference>
<dbReference type="Proteomes" id="UP000749293">
    <property type="component" value="Unassembled WGS sequence"/>
</dbReference>
<evidence type="ECO:0000256" key="1">
    <source>
        <dbReference type="SAM" id="MobiDB-lite"/>
    </source>
</evidence>
<keyword evidence="3" id="KW-0436">Ligase</keyword>
<dbReference type="RefSeq" id="XP_035319135.1">
    <property type="nucleotide sequence ID" value="XM_035464897.1"/>
</dbReference>
<accession>A0A9P5CYI8</accession>
<dbReference type="Pfam" id="PF00501">
    <property type="entry name" value="AMP-binding"/>
    <property type="match status" value="1"/>
</dbReference>
<protein>
    <submittedName>
        <fullName evidence="3">Acyl-CoA synthetase (AMP-forming)/AMP-acid ligase II</fullName>
    </submittedName>
</protein>
<feature type="domain" description="AMP-dependent synthetase/ligase" evidence="2">
    <location>
        <begin position="127"/>
        <end position="559"/>
    </location>
</feature>
<evidence type="ECO:0000259" key="2">
    <source>
        <dbReference type="Pfam" id="PF00501"/>
    </source>
</evidence>
<dbReference type="OrthoDB" id="4138492at2759"/>
<proteinExistence type="predicted"/>
<name>A0A9P5CYI8_9HYPO</name>